<dbReference type="GO" id="GO:0006508">
    <property type="term" value="P:proteolysis"/>
    <property type="evidence" value="ECO:0007669"/>
    <property type="project" value="InterPro"/>
</dbReference>
<organism evidence="3 4">
    <name type="scientific">Rhipicephalus microplus</name>
    <name type="common">Cattle tick</name>
    <name type="synonym">Boophilus microplus</name>
    <dbReference type="NCBI Taxonomy" id="6941"/>
    <lineage>
        <taxon>Eukaryota</taxon>
        <taxon>Metazoa</taxon>
        <taxon>Ecdysozoa</taxon>
        <taxon>Arthropoda</taxon>
        <taxon>Chelicerata</taxon>
        <taxon>Arachnida</taxon>
        <taxon>Acari</taxon>
        <taxon>Parasitiformes</taxon>
        <taxon>Ixodida</taxon>
        <taxon>Ixodoidea</taxon>
        <taxon>Ixodidae</taxon>
        <taxon>Rhipicephalinae</taxon>
        <taxon>Rhipicephalus</taxon>
        <taxon>Boophilus</taxon>
    </lineage>
</organism>
<evidence type="ECO:0000256" key="2">
    <source>
        <dbReference type="SAM" id="Phobius"/>
    </source>
</evidence>
<dbReference type="Gene3D" id="3.40.390.10">
    <property type="entry name" value="Collagenase (Catalytic Domain)"/>
    <property type="match status" value="1"/>
</dbReference>
<feature type="region of interest" description="Disordered" evidence="1">
    <location>
        <begin position="1"/>
        <end position="87"/>
    </location>
</feature>
<dbReference type="Proteomes" id="UP000821866">
    <property type="component" value="Chromosome 11"/>
</dbReference>
<dbReference type="Gene3D" id="1.10.1380.10">
    <property type="entry name" value="Neutral endopeptidase , domain2"/>
    <property type="match status" value="1"/>
</dbReference>
<keyword evidence="2" id="KW-0472">Membrane</keyword>
<evidence type="ECO:0000313" key="3">
    <source>
        <dbReference type="EMBL" id="KAH8035592.1"/>
    </source>
</evidence>
<evidence type="ECO:0008006" key="5">
    <source>
        <dbReference type="Google" id="ProtNLM"/>
    </source>
</evidence>
<reference evidence="3" key="2">
    <citation type="submission" date="2021-09" db="EMBL/GenBank/DDBJ databases">
        <authorList>
            <person name="Jia N."/>
            <person name="Wang J."/>
            <person name="Shi W."/>
            <person name="Du L."/>
            <person name="Sun Y."/>
            <person name="Zhan W."/>
            <person name="Jiang J."/>
            <person name="Wang Q."/>
            <person name="Zhang B."/>
            <person name="Ji P."/>
            <person name="Sakyi L.B."/>
            <person name="Cui X."/>
            <person name="Yuan T."/>
            <person name="Jiang B."/>
            <person name="Yang W."/>
            <person name="Lam T.T.-Y."/>
            <person name="Chang Q."/>
            <person name="Ding S."/>
            <person name="Wang X."/>
            <person name="Zhu J."/>
            <person name="Ruan X."/>
            <person name="Zhao L."/>
            <person name="Wei J."/>
            <person name="Que T."/>
            <person name="Du C."/>
            <person name="Cheng J."/>
            <person name="Dai P."/>
            <person name="Han X."/>
            <person name="Huang E."/>
            <person name="Gao Y."/>
            <person name="Liu J."/>
            <person name="Shao H."/>
            <person name="Ye R."/>
            <person name="Li L."/>
            <person name="Wei W."/>
            <person name="Wang X."/>
            <person name="Wang C."/>
            <person name="Huo Q."/>
            <person name="Li W."/>
            <person name="Guo W."/>
            <person name="Chen H."/>
            <person name="Chen S."/>
            <person name="Zhou L."/>
            <person name="Zhou L."/>
            <person name="Ni X."/>
            <person name="Tian J."/>
            <person name="Zhou Y."/>
            <person name="Sheng Y."/>
            <person name="Liu T."/>
            <person name="Pan Y."/>
            <person name="Xia L."/>
            <person name="Li J."/>
            <person name="Zhao F."/>
            <person name="Cao W."/>
        </authorList>
    </citation>
    <scope>NUCLEOTIDE SEQUENCE</scope>
    <source>
        <strain evidence="3">Rmic-2018</strain>
        <tissue evidence="3">Larvae</tissue>
    </source>
</reference>
<sequence>MKRSQEHHGGRNALSKVHKSSPTQSGAHHEEGEGKPIATAPANVARFALSADHEERVKSVRARKKSVAGQSTASRASGTTGKSSQATSKGYLLSTDVRDFIKELAQEEKDGEAHFDRARLRVEGTTSHKLDPFGKLLDQLSGHHDRAPEHDADSTRGIVVRKLLVVLEVLWFHKLLVLALSVTLVSLVAVSLGAYMLFGGHGVAYTASPEPLLSGVLPACRSKECAMALEILNLSMDSSADPCQDAYAMTCGKWRFMDEHGEEATYKRLIKGRYEWKVHMLLAANSTQSRPELYVPSRIYRSCVSFMTDNRARLTDVLNVSGMDPEKWLAVTNFSELFTLIVDTAMTNRLESIFRIENGTGFPIVATGRSMKTDAVEPIHAIKELFK</sequence>
<accession>A0A9J6ENJ2</accession>
<evidence type="ECO:0000313" key="4">
    <source>
        <dbReference type="Proteomes" id="UP000821866"/>
    </source>
</evidence>
<dbReference type="GO" id="GO:0004222">
    <property type="term" value="F:metalloendopeptidase activity"/>
    <property type="evidence" value="ECO:0007669"/>
    <property type="project" value="InterPro"/>
</dbReference>
<gene>
    <name evidence="3" type="ORF">HPB51_007827</name>
</gene>
<dbReference type="InterPro" id="IPR000718">
    <property type="entry name" value="Peptidase_M13"/>
</dbReference>
<comment type="caution">
    <text evidence="3">The sequence shown here is derived from an EMBL/GenBank/DDBJ whole genome shotgun (WGS) entry which is preliminary data.</text>
</comment>
<dbReference type="PROSITE" id="PS51885">
    <property type="entry name" value="NEPRILYSIN"/>
    <property type="match status" value="1"/>
</dbReference>
<dbReference type="EMBL" id="JABSTU010000003">
    <property type="protein sequence ID" value="KAH8035592.1"/>
    <property type="molecule type" value="Genomic_DNA"/>
</dbReference>
<keyword evidence="2" id="KW-1133">Transmembrane helix</keyword>
<keyword evidence="2" id="KW-0812">Transmembrane</keyword>
<protein>
    <recommendedName>
        <fullName evidence="5">Peptidase M13 N-terminal domain-containing protein</fullName>
    </recommendedName>
</protein>
<dbReference type="AlphaFoldDB" id="A0A9J6ENJ2"/>
<dbReference type="InterPro" id="IPR042089">
    <property type="entry name" value="Peptidase_M13_dom_2"/>
</dbReference>
<evidence type="ECO:0000256" key="1">
    <source>
        <dbReference type="SAM" id="MobiDB-lite"/>
    </source>
</evidence>
<keyword evidence="4" id="KW-1185">Reference proteome</keyword>
<dbReference type="SUPFAM" id="SSF55486">
    <property type="entry name" value="Metalloproteases ('zincins'), catalytic domain"/>
    <property type="match status" value="1"/>
</dbReference>
<feature type="compositionally biased region" description="Polar residues" evidence="1">
    <location>
        <begin position="68"/>
        <end position="87"/>
    </location>
</feature>
<name>A0A9J6ENJ2_RHIMP</name>
<dbReference type="InterPro" id="IPR024079">
    <property type="entry name" value="MetalloPept_cat_dom_sf"/>
</dbReference>
<feature type="transmembrane region" description="Helical" evidence="2">
    <location>
        <begin position="175"/>
        <end position="198"/>
    </location>
</feature>
<proteinExistence type="predicted"/>
<reference evidence="3" key="1">
    <citation type="journal article" date="2020" name="Cell">
        <title>Large-Scale Comparative Analyses of Tick Genomes Elucidate Their Genetic Diversity and Vector Capacities.</title>
        <authorList>
            <consortium name="Tick Genome and Microbiome Consortium (TIGMIC)"/>
            <person name="Jia N."/>
            <person name="Wang J."/>
            <person name="Shi W."/>
            <person name="Du L."/>
            <person name="Sun Y."/>
            <person name="Zhan W."/>
            <person name="Jiang J.F."/>
            <person name="Wang Q."/>
            <person name="Zhang B."/>
            <person name="Ji P."/>
            <person name="Bell-Sakyi L."/>
            <person name="Cui X.M."/>
            <person name="Yuan T.T."/>
            <person name="Jiang B.G."/>
            <person name="Yang W.F."/>
            <person name="Lam T.T."/>
            <person name="Chang Q.C."/>
            <person name="Ding S.J."/>
            <person name="Wang X.J."/>
            <person name="Zhu J.G."/>
            <person name="Ruan X.D."/>
            <person name="Zhao L."/>
            <person name="Wei J.T."/>
            <person name="Ye R.Z."/>
            <person name="Que T.C."/>
            <person name="Du C.H."/>
            <person name="Zhou Y.H."/>
            <person name="Cheng J.X."/>
            <person name="Dai P.F."/>
            <person name="Guo W.B."/>
            <person name="Han X.H."/>
            <person name="Huang E.J."/>
            <person name="Li L.F."/>
            <person name="Wei W."/>
            <person name="Gao Y.C."/>
            <person name="Liu J.Z."/>
            <person name="Shao H.Z."/>
            <person name="Wang X."/>
            <person name="Wang C.C."/>
            <person name="Yang T.C."/>
            <person name="Huo Q.B."/>
            <person name="Li W."/>
            <person name="Chen H.Y."/>
            <person name="Chen S.E."/>
            <person name="Zhou L.G."/>
            <person name="Ni X.B."/>
            <person name="Tian J.H."/>
            <person name="Sheng Y."/>
            <person name="Liu T."/>
            <person name="Pan Y.S."/>
            <person name="Xia L.Y."/>
            <person name="Li J."/>
            <person name="Zhao F."/>
            <person name="Cao W.C."/>
        </authorList>
    </citation>
    <scope>NUCLEOTIDE SEQUENCE</scope>
    <source>
        <strain evidence="3">Rmic-2018</strain>
    </source>
</reference>